<proteinExistence type="predicted"/>
<keyword evidence="4" id="KW-1185">Reference proteome</keyword>
<protein>
    <submittedName>
        <fullName evidence="3">Uncharacterized protein</fullName>
    </submittedName>
</protein>
<dbReference type="AlphaFoldDB" id="A0A1V6Q7I7"/>
<dbReference type="EMBL" id="MDYO01000104">
    <property type="protein sequence ID" value="OQD85190.1"/>
    <property type="molecule type" value="Genomic_DNA"/>
</dbReference>
<evidence type="ECO:0000313" key="4">
    <source>
        <dbReference type="Proteomes" id="UP000191612"/>
    </source>
</evidence>
<evidence type="ECO:0000256" key="1">
    <source>
        <dbReference type="SAM" id="Coils"/>
    </source>
</evidence>
<evidence type="ECO:0000256" key="2">
    <source>
        <dbReference type="SAM" id="MobiDB-lite"/>
    </source>
</evidence>
<dbReference type="Proteomes" id="UP000191612">
    <property type="component" value="Unassembled WGS sequence"/>
</dbReference>
<accession>A0A1V6Q7I7</accession>
<evidence type="ECO:0000313" key="3">
    <source>
        <dbReference type="EMBL" id="OQD85190.1"/>
    </source>
</evidence>
<name>A0A1V6Q7I7_9EURO</name>
<feature type="coiled-coil region" evidence="1">
    <location>
        <begin position="116"/>
        <end position="153"/>
    </location>
</feature>
<comment type="caution">
    <text evidence="3">The sequence shown here is derived from an EMBL/GenBank/DDBJ whole genome shotgun (WGS) entry which is preliminary data.</text>
</comment>
<keyword evidence="1" id="KW-0175">Coiled coil</keyword>
<sequence length="174" mass="20686">MSHAEHHPERDTEENEPINFEWTPELVKIGTSRDDIHPPRLVPTNFTRRATRTARTGLSPHSAIDETIIPFWMELKEFVRTKLLYEGKAWSNYGRWVVREGETLDQAKARVDDRERQRLKEEAIKEHKAMLELQQQRRDREEAEDIARWAEEDRVEAEMLKQQSSNPVEQKDEE</sequence>
<organism evidence="3 4">
    <name type="scientific">Penicillium solitum</name>
    <dbReference type="NCBI Taxonomy" id="60172"/>
    <lineage>
        <taxon>Eukaryota</taxon>
        <taxon>Fungi</taxon>
        <taxon>Dikarya</taxon>
        <taxon>Ascomycota</taxon>
        <taxon>Pezizomycotina</taxon>
        <taxon>Eurotiomycetes</taxon>
        <taxon>Eurotiomycetidae</taxon>
        <taxon>Eurotiales</taxon>
        <taxon>Aspergillaceae</taxon>
        <taxon>Penicillium</taxon>
    </lineage>
</organism>
<feature type="compositionally biased region" description="Basic and acidic residues" evidence="2">
    <location>
        <begin position="1"/>
        <end position="10"/>
    </location>
</feature>
<reference evidence="4" key="1">
    <citation type="journal article" date="2017" name="Nat. Microbiol.">
        <title>Global analysis of biosynthetic gene clusters reveals vast potential of secondary metabolite production in Penicillium species.</title>
        <authorList>
            <person name="Nielsen J.C."/>
            <person name="Grijseels S."/>
            <person name="Prigent S."/>
            <person name="Ji B."/>
            <person name="Dainat J."/>
            <person name="Nielsen K.F."/>
            <person name="Frisvad J.C."/>
            <person name="Workman M."/>
            <person name="Nielsen J."/>
        </authorList>
    </citation>
    <scope>NUCLEOTIDE SEQUENCE [LARGE SCALE GENOMIC DNA]</scope>
    <source>
        <strain evidence="4">IBT 29525</strain>
    </source>
</reference>
<gene>
    <name evidence="3" type="ORF">PENSOL_c104G10258</name>
</gene>
<feature type="region of interest" description="Disordered" evidence="2">
    <location>
        <begin position="1"/>
        <end position="21"/>
    </location>
</feature>